<dbReference type="PANTHER" id="PTHR31692:SF56">
    <property type="entry name" value="EXPANSIN-B2-RELATED"/>
    <property type="match status" value="1"/>
</dbReference>
<keyword evidence="2" id="KW-0964">Secreted</keyword>
<dbReference type="SMART" id="SM00837">
    <property type="entry name" value="DPBB_1"/>
    <property type="match status" value="1"/>
</dbReference>
<dbReference type="GO" id="GO:0009653">
    <property type="term" value="P:anatomical structure morphogenesis"/>
    <property type="evidence" value="ECO:0007669"/>
    <property type="project" value="UniProtKB-ARBA"/>
</dbReference>
<dbReference type="InterPro" id="IPR007112">
    <property type="entry name" value="Expansin/allergen_DPBB_dom"/>
</dbReference>
<dbReference type="PANTHER" id="PTHR31692">
    <property type="entry name" value="EXPANSIN-B3"/>
    <property type="match status" value="1"/>
</dbReference>
<reference evidence="7" key="1">
    <citation type="submission" date="2020-07" db="EMBL/GenBank/DDBJ databases">
        <title>Ethylene signaling mediates host invasion by parasitic plants.</title>
        <authorList>
            <person name="Yoshida S."/>
        </authorList>
    </citation>
    <scope>NUCLEOTIDE SEQUENCE</scope>
    <source>
        <strain evidence="7">Okayama</strain>
    </source>
</reference>
<dbReference type="PROSITE" id="PS50843">
    <property type="entry name" value="EXPANSIN_CBD"/>
    <property type="match status" value="1"/>
</dbReference>
<sequence length="258" mass="27816">MFTSRIFNFLTILATLFLLTDHYCFCVSVQSINGSIDNGFSQAIGTWYGPPEGAGSTGGACGFGEDVTNPPYNGIISAGNPFLYQSGKGCGSCYQVLCTENQYCSGKPVTVTITDECPGCDGSVHFDLSGKAFGYLAKPGQADKLRSAGKFNIQYQRVQCQYNVGITFKIDLGSNPYYLAFAIEFVSGDGDIGSVELSSPNSKGWLAMQQSFGATWKTQLNGIKGPYSVKITTIESKKTIYVSNVIPTNWLGKNIMDE</sequence>
<gene>
    <name evidence="7" type="ORF">PHJA_001325600</name>
</gene>
<dbReference type="Proteomes" id="UP000653305">
    <property type="component" value="Unassembled WGS sequence"/>
</dbReference>
<keyword evidence="4" id="KW-0732">Signal</keyword>
<dbReference type="Pfam" id="PF03330">
    <property type="entry name" value="DPBB_1"/>
    <property type="match status" value="1"/>
</dbReference>
<organism evidence="7 8">
    <name type="scientific">Phtheirospermum japonicum</name>
    <dbReference type="NCBI Taxonomy" id="374723"/>
    <lineage>
        <taxon>Eukaryota</taxon>
        <taxon>Viridiplantae</taxon>
        <taxon>Streptophyta</taxon>
        <taxon>Embryophyta</taxon>
        <taxon>Tracheophyta</taxon>
        <taxon>Spermatophyta</taxon>
        <taxon>Magnoliopsida</taxon>
        <taxon>eudicotyledons</taxon>
        <taxon>Gunneridae</taxon>
        <taxon>Pentapetalae</taxon>
        <taxon>asterids</taxon>
        <taxon>lamiids</taxon>
        <taxon>Lamiales</taxon>
        <taxon>Orobanchaceae</taxon>
        <taxon>Orobanchaceae incertae sedis</taxon>
        <taxon>Phtheirospermum</taxon>
    </lineage>
</organism>
<dbReference type="CDD" id="cd22275">
    <property type="entry name" value="DPBB_EXPB_N"/>
    <property type="match status" value="1"/>
</dbReference>
<dbReference type="GO" id="GO:0005576">
    <property type="term" value="C:extracellular region"/>
    <property type="evidence" value="ECO:0007669"/>
    <property type="project" value="UniProtKB-SubCell"/>
</dbReference>
<name>A0A830BYE7_9LAMI</name>
<dbReference type="Gene3D" id="2.60.40.760">
    <property type="entry name" value="Expansin, cellulose-binding-like domain"/>
    <property type="match status" value="1"/>
</dbReference>
<evidence type="ECO:0000256" key="3">
    <source>
        <dbReference type="RuleBase" id="RU003460"/>
    </source>
</evidence>
<dbReference type="Gene3D" id="2.40.40.10">
    <property type="entry name" value="RlpA-like domain"/>
    <property type="match status" value="1"/>
</dbReference>
<dbReference type="InterPro" id="IPR036908">
    <property type="entry name" value="RlpA-like_sf"/>
</dbReference>
<feature type="domain" description="Expansin-like EG45" evidence="5">
    <location>
        <begin position="58"/>
        <end position="165"/>
    </location>
</feature>
<evidence type="ECO:0000256" key="2">
    <source>
        <dbReference type="ARBA" id="ARBA00022525"/>
    </source>
</evidence>
<dbReference type="PRINTS" id="PR00829">
    <property type="entry name" value="LOLP1ALLERGN"/>
</dbReference>
<dbReference type="SUPFAM" id="SSF49590">
    <property type="entry name" value="PHL pollen allergen"/>
    <property type="match status" value="1"/>
</dbReference>
<dbReference type="Pfam" id="PF01357">
    <property type="entry name" value="Expansin_C"/>
    <property type="match status" value="1"/>
</dbReference>
<dbReference type="SUPFAM" id="SSF50685">
    <property type="entry name" value="Barwin-like endoglucanases"/>
    <property type="match status" value="1"/>
</dbReference>
<keyword evidence="8" id="KW-1185">Reference proteome</keyword>
<proteinExistence type="inferred from homology"/>
<dbReference type="InterPro" id="IPR007117">
    <property type="entry name" value="Expansin_CBD"/>
</dbReference>
<evidence type="ECO:0000256" key="4">
    <source>
        <dbReference type="SAM" id="SignalP"/>
    </source>
</evidence>
<dbReference type="EMBL" id="BMAC01000257">
    <property type="protein sequence ID" value="GFP91816.1"/>
    <property type="molecule type" value="Genomic_DNA"/>
</dbReference>
<evidence type="ECO:0000259" key="5">
    <source>
        <dbReference type="PROSITE" id="PS50842"/>
    </source>
</evidence>
<protein>
    <submittedName>
        <fullName evidence="7">Expansin-b4</fullName>
    </submittedName>
</protein>
<dbReference type="InterPro" id="IPR005795">
    <property type="entry name" value="LolPI"/>
</dbReference>
<accession>A0A830BYE7</accession>
<dbReference type="AlphaFoldDB" id="A0A830BYE7"/>
<evidence type="ECO:0000256" key="1">
    <source>
        <dbReference type="ARBA" id="ARBA00004613"/>
    </source>
</evidence>
<dbReference type="InterPro" id="IPR036749">
    <property type="entry name" value="Expansin_CBD_sf"/>
</dbReference>
<evidence type="ECO:0000313" key="7">
    <source>
        <dbReference type="EMBL" id="GFP91816.1"/>
    </source>
</evidence>
<dbReference type="InterPro" id="IPR007118">
    <property type="entry name" value="Expan_Lol_pI"/>
</dbReference>
<feature type="chain" id="PRO_5032949197" evidence="4">
    <location>
        <begin position="27"/>
        <end position="258"/>
    </location>
</feature>
<evidence type="ECO:0000313" key="8">
    <source>
        <dbReference type="Proteomes" id="UP000653305"/>
    </source>
</evidence>
<comment type="similarity">
    <text evidence="3">Belongs to the expansin family.</text>
</comment>
<dbReference type="OrthoDB" id="406505at2759"/>
<feature type="domain" description="Expansin-like CBD" evidence="6">
    <location>
        <begin position="177"/>
        <end position="258"/>
    </location>
</feature>
<feature type="signal peptide" evidence="4">
    <location>
        <begin position="1"/>
        <end position="26"/>
    </location>
</feature>
<dbReference type="InterPro" id="IPR009009">
    <property type="entry name" value="RlpA-like_DPBB"/>
</dbReference>
<dbReference type="PROSITE" id="PS50842">
    <property type="entry name" value="EXPANSIN_EG45"/>
    <property type="match status" value="1"/>
</dbReference>
<comment type="subcellular location">
    <subcellularLocation>
        <location evidence="1">Secreted</location>
    </subcellularLocation>
</comment>
<comment type="caution">
    <text evidence="7">The sequence shown here is derived from an EMBL/GenBank/DDBJ whole genome shotgun (WGS) entry which is preliminary data.</text>
</comment>
<evidence type="ECO:0000259" key="6">
    <source>
        <dbReference type="PROSITE" id="PS50843"/>
    </source>
</evidence>
<dbReference type="PRINTS" id="PR01225">
    <property type="entry name" value="EXPANSNFAMLY"/>
</dbReference>